<reference evidence="2" key="1">
    <citation type="journal article" date="2014" name="Front. Microbiol.">
        <title>High frequency of phylogenetically diverse reductive dehalogenase-homologous genes in deep subseafloor sedimentary metagenomes.</title>
        <authorList>
            <person name="Kawai M."/>
            <person name="Futagami T."/>
            <person name="Toyoda A."/>
            <person name="Takaki Y."/>
            <person name="Nishi S."/>
            <person name="Hori S."/>
            <person name="Arai W."/>
            <person name="Tsubouchi T."/>
            <person name="Morono Y."/>
            <person name="Uchiyama I."/>
            <person name="Ito T."/>
            <person name="Fujiyama A."/>
            <person name="Inagaki F."/>
            <person name="Takami H."/>
        </authorList>
    </citation>
    <scope>NUCLEOTIDE SEQUENCE</scope>
    <source>
        <strain evidence="2">Expedition CK06-06</strain>
    </source>
</reference>
<gene>
    <name evidence="2" type="ORF">S01H4_57231</name>
</gene>
<accession>X1ELX0</accession>
<proteinExistence type="predicted"/>
<evidence type="ECO:0000313" key="2">
    <source>
        <dbReference type="EMBL" id="GAH18114.1"/>
    </source>
</evidence>
<evidence type="ECO:0008006" key="3">
    <source>
        <dbReference type="Google" id="ProtNLM"/>
    </source>
</evidence>
<keyword evidence="1" id="KW-1133">Transmembrane helix</keyword>
<evidence type="ECO:0000256" key="1">
    <source>
        <dbReference type="SAM" id="Phobius"/>
    </source>
</evidence>
<sequence length="103" mass="11515">MALFFGTSVCSEEVEGKNLTYLVTRPIPKMSIILGKYAAYTLLTIFMTVVGVVISFVILNLGDLLDFSLYKILLKDIAVLSLGLMCYMAFFTFFGTFLKKSIM</sequence>
<name>X1ELX0_9ZZZZ</name>
<feature type="transmembrane region" description="Helical" evidence="1">
    <location>
        <begin position="78"/>
        <end position="98"/>
    </location>
</feature>
<organism evidence="2">
    <name type="scientific">marine sediment metagenome</name>
    <dbReference type="NCBI Taxonomy" id="412755"/>
    <lineage>
        <taxon>unclassified sequences</taxon>
        <taxon>metagenomes</taxon>
        <taxon>ecological metagenomes</taxon>
    </lineage>
</organism>
<dbReference type="EMBL" id="BART01033264">
    <property type="protein sequence ID" value="GAH18114.1"/>
    <property type="molecule type" value="Genomic_DNA"/>
</dbReference>
<feature type="transmembrane region" description="Helical" evidence="1">
    <location>
        <begin position="37"/>
        <end position="58"/>
    </location>
</feature>
<dbReference type="Pfam" id="PF12679">
    <property type="entry name" value="ABC2_membrane_2"/>
    <property type="match status" value="1"/>
</dbReference>
<keyword evidence="1" id="KW-0812">Transmembrane</keyword>
<protein>
    <recommendedName>
        <fullName evidence="3">ABC-2 type transporter domain-containing protein</fullName>
    </recommendedName>
</protein>
<keyword evidence="1" id="KW-0472">Membrane</keyword>
<dbReference type="AlphaFoldDB" id="X1ELX0"/>
<feature type="non-terminal residue" evidence="2">
    <location>
        <position position="103"/>
    </location>
</feature>
<comment type="caution">
    <text evidence="2">The sequence shown here is derived from an EMBL/GenBank/DDBJ whole genome shotgun (WGS) entry which is preliminary data.</text>
</comment>